<evidence type="ECO:0000313" key="3">
    <source>
        <dbReference type="EMBL" id="CAI9966028.1"/>
    </source>
</evidence>
<dbReference type="GO" id="GO:0035591">
    <property type="term" value="F:signaling adaptor activity"/>
    <property type="evidence" value="ECO:0007669"/>
    <property type="project" value="TreeGrafter"/>
</dbReference>
<reference evidence="4 5" key="2">
    <citation type="submission" date="2024-07" db="EMBL/GenBank/DDBJ databases">
        <authorList>
            <person name="Akdeniz Z."/>
        </authorList>
    </citation>
    <scope>NUCLEOTIDE SEQUENCE [LARGE SCALE GENOMIC DNA]</scope>
</reference>
<dbReference type="PANTHER" id="PTHR47566:SF1">
    <property type="entry name" value="PROTEIN NUD1"/>
    <property type="match status" value="1"/>
</dbReference>
<evidence type="ECO:0000313" key="5">
    <source>
        <dbReference type="Proteomes" id="UP001642409"/>
    </source>
</evidence>
<accession>A0AA86VGJ9</accession>
<organism evidence="3">
    <name type="scientific">Hexamita inflata</name>
    <dbReference type="NCBI Taxonomy" id="28002"/>
    <lineage>
        <taxon>Eukaryota</taxon>
        <taxon>Metamonada</taxon>
        <taxon>Diplomonadida</taxon>
        <taxon>Hexamitidae</taxon>
        <taxon>Hexamitinae</taxon>
        <taxon>Hexamita</taxon>
    </lineage>
</organism>
<reference evidence="3" key="1">
    <citation type="submission" date="2023-06" db="EMBL/GenBank/DDBJ databases">
        <authorList>
            <person name="Kurt Z."/>
        </authorList>
    </citation>
    <scope>NUCLEOTIDE SEQUENCE</scope>
</reference>
<protein>
    <submittedName>
        <fullName evidence="3">Internalin</fullName>
    </submittedName>
</protein>
<dbReference type="EMBL" id="CAXDID020000059">
    <property type="protein sequence ID" value="CAL6009221.1"/>
    <property type="molecule type" value="Genomic_DNA"/>
</dbReference>
<evidence type="ECO:0000313" key="4">
    <source>
        <dbReference type="EMBL" id="CAL6009221.1"/>
    </source>
</evidence>
<evidence type="ECO:0000256" key="1">
    <source>
        <dbReference type="ARBA" id="ARBA00022614"/>
    </source>
</evidence>
<proteinExistence type="predicted"/>
<dbReference type="Proteomes" id="UP001642409">
    <property type="component" value="Unassembled WGS sequence"/>
</dbReference>
<name>A0AA86VGJ9_9EUKA</name>
<keyword evidence="2" id="KW-0677">Repeat</keyword>
<evidence type="ECO:0000256" key="2">
    <source>
        <dbReference type="ARBA" id="ARBA00022737"/>
    </source>
</evidence>
<dbReference type="Gene3D" id="3.80.10.10">
    <property type="entry name" value="Ribonuclease Inhibitor"/>
    <property type="match status" value="1"/>
</dbReference>
<dbReference type="SUPFAM" id="SSF52058">
    <property type="entry name" value="L domain-like"/>
    <property type="match status" value="1"/>
</dbReference>
<dbReference type="AlphaFoldDB" id="A0AA86VGJ9"/>
<gene>
    <name evidence="4" type="ORF">HINF_LOCUS21494</name>
    <name evidence="3" type="ORF">HINF_LOCUS53673</name>
</gene>
<dbReference type="InterPro" id="IPR001611">
    <property type="entry name" value="Leu-rich_rpt"/>
</dbReference>
<keyword evidence="5" id="KW-1185">Reference proteome</keyword>
<dbReference type="PANTHER" id="PTHR47566">
    <property type="match status" value="1"/>
</dbReference>
<dbReference type="InterPro" id="IPR052574">
    <property type="entry name" value="CDIRP"/>
</dbReference>
<keyword evidence="1" id="KW-0433">Leucine-rich repeat</keyword>
<dbReference type="InterPro" id="IPR032675">
    <property type="entry name" value="LRR_dom_sf"/>
</dbReference>
<dbReference type="EMBL" id="CATOUU010000998">
    <property type="protein sequence ID" value="CAI9966028.1"/>
    <property type="molecule type" value="Genomic_DNA"/>
</dbReference>
<comment type="caution">
    <text evidence="3">The sequence shown here is derived from an EMBL/GenBank/DDBJ whole genome shotgun (WGS) entry which is preliminary data.</text>
</comment>
<sequence>MQTHTQTPTMQQNNIKHEYQAAEYTKRMIEKYQNTIDLGILKITDDPDLKSLEFIQSLDVWVLKLVRCANVDLRLKNDNIRLLDIINSNCKLIIELELANLHTLYLQNEFTSENRAQQEYIYIENICHFRKLKKLGIEGYKKIDINPLQQMIYLQKLDLSSNGLSNIDVLKYLVNLKELLLTQNDDIDITPLQYLTQLNLLDLGFCNLQQIDVLQQLINLTKLDLIFNKIIFIKPLEKLNKLDQLALDNNYIIDMQTLNQHRNFGLYSKINQELPTKWQIRHDSKLKCINSPVTQLRKIAQRRIYFKKQFTRQKLSQQLLKYGDIQHLAFMQHIAQLISQLNTFEECQ</sequence>
<dbReference type="PROSITE" id="PS51450">
    <property type="entry name" value="LRR"/>
    <property type="match status" value="2"/>
</dbReference>